<sequence>MTALGALREKGTTEGDAIASARARCAAATPSNAFVALLDPAPGGRFPFAVKDMVEVAGHAPTYGLAHSQGSPRTASAPVIGLLEAAGGRAVALAQMTPLAFDPSGDNRWQGRPLNPWNTDRICGGSSSGSAVAVALGAVPLALGSDTAGSLRIPAHCCGVLSWKATAGLIPLDGALTLAPTLDTLGFLGIDADWLDSAAAVFAPVASDATRRIGLASDLLEACDADVAAIFRTQADHARTSFATTDVPVAPLIAATDGPVLDLLIGESARSLAHLPEAEADPLFAKRLAKGRALSDAHLAACRDQLRAAEAMAADIFATCDALLLPAMPCATPTIAACDPATPGFSGRTLYRLSAFTRFANGLGLPVVTFPIGLDANGMPVAAQLVGPRGSDRALIAGVHHLMAENTWPPHDKDPSRKEPLA</sequence>
<feature type="domain" description="Amidase" evidence="1">
    <location>
        <begin position="291"/>
        <end position="395"/>
    </location>
</feature>
<proteinExistence type="predicted"/>
<dbReference type="eggNOG" id="COG0154">
    <property type="taxonomic scope" value="Bacteria"/>
</dbReference>
<name>A8IAE6_AZOC5</name>
<organism evidence="2 3">
    <name type="scientific">Azorhizobium caulinodans (strain ATCC 43989 / DSM 5975 / JCM 20966 / LMG 6465 / NBRC 14845 / NCIMB 13405 / ORS 571)</name>
    <dbReference type="NCBI Taxonomy" id="438753"/>
    <lineage>
        <taxon>Bacteria</taxon>
        <taxon>Pseudomonadati</taxon>
        <taxon>Pseudomonadota</taxon>
        <taxon>Alphaproteobacteria</taxon>
        <taxon>Hyphomicrobiales</taxon>
        <taxon>Xanthobacteraceae</taxon>
        <taxon>Azorhizobium</taxon>
    </lineage>
</organism>
<dbReference type="PROSITE" id="PS00571">
    <property type="entry name" value="AMIDASES"/>
    <property type="match status" value="1"/>
</dbReference>
<dbReference type="HOGENOM" id="CLU_009600_0_3_5"/>
<evidence type="ECO:0000313" key="3">
    <source>
        <dbReference type="Proteomes" id="UP000000270"/>
    </source>
</evidence>
<dbReference type="STRING" id="438753.AZC_2499"/>
<dbReference type="InterPro" id="IPR036928">
    <property type="entry name" value="AS_sf"/>
</dbReference>
<dbReference type="InterPro" id="IPR023631">
    <property type="entry name" value="Amidase_dom"/>
</dbReference>
<feature type="domain" description="Amidase" evidence="1">
    <location>
        <begin position="47"/>
        <end position="190"/>
    </location>
</feature>
<reference evidence="2 3" key="4">
    <citation type="journal article" date="2009" name="Appl. Environ. Microbiol.">
        <title>Comparative genome-wide transcriptional profiling of Azorhizobium caulinodans ORS571 grown under free-living and symbiotic conditions.</title>
        <authorList>
            <person name="Tsukada S."/>
            <person name="Aono T."/>
            <person name="Akiba N."/>
            <person name="Lee KB."/>
            <person name="Liu CT."/>
            <person name="Toyazaki H."/>
            <person name="Oyaizu H."/>
        </authorList>
    </citation>
    <scope>NUCLEOTIDE SEQUENCE [LARGE SCALE GENOMIC DNA]</scope>
    <source>
        <strain evidence="3">ATCC 43989 / DSM 5975 / JCM 20966 / LMG 6465 / NBRC 14845 / NCIMB 13405 / ORS 571</strain>
    </source>
</reference>
<dbReference type="Gene3D" id="3.90.1300.10">
    <property type="entry name" value="Amidase signature (AS) domain"/>
    <property type="match status" value="1"/>
</dbReference>
<keyword evidence="3" id="KW-1185">Reference proteome</keyword>
<dbReference type="AlphaFoldDB" id="A8IAE6"/>
<dbReference type="RefSeq" id="WP_012171025.1">
    <property type="nucleotide sequence ID" value="NC_009937.1"/>
</dbReference>
<accession>A8IAE6</accession>
<dbReference type="SUPFAM" id="SSF75304">
    <property type="entry name" value="Amidase signature (AS) enzymes"/>
    <property type="match status" value="1"/>
</dbReference>
<dbReference type="PANTHER" id="PTHR46310">
    <property type="entry name" value="AMIDASE 1"/>
    <property type="match status" value="1"/>
</dbReference>
<reference evidence="2 3" key="1">
    <citation type="journal article" date="2007" name="Appl. Environ. Microbiol.">
        <title>Rhizobial factors required for stem nodule maturation and maintenance in Sesbania rostrata-Azorhizobium caulinodans ORS571 symbiosis.</title>
        <authorList>
            <person name="Suzuki S."/>
            <person name="Aono T."/>
            <person name="Lee KB."/>
            <person name="Suzuki T."/>
            <person name="Liu CT."/>
            <person name="Miwa H."/>
            <person name="Wakao S."/>
            <person name="Iki T."/>
            <person name="Oyaizu H."/>
        </authorList>
    </citation>
    <scope>NUCLEOTIDE SEQUENCE [LARGE SCALE GENOMIC DNA]</scope>
    <source>
        <strain evidence="3">ATCC 43989 / DSM 5975 / JCM 20966 / LMG 6465 / NBRC 14845 / NCIMB 13405 / ORS 571</strain>
    </source>
</reference>
<evidence type="ECO:0000313" key="2">
    <source>
        <dbReference type="EMBL" id="BAF88497.1"/>
    </source>
</evidence>
<gene>
    <name evidence="2" type="ordered locus">AZC_2499</name>
</gene>
<dbReference type="Proteomes" id="UP000000270">
    <property type="component" value="Chromosome"/>
</dbReference>
<dbReference type="EMBL" id="AP009384">
    <property type="protein sequence ID" value="BAF88497.1"/>
    <property type="molecule type" value="Genomic_DNA"/>
</dbReference>
<reference evidence="2 3" key="6">
    <citation type="journal article" date="2011" name="Appl. Environ. Microbiol.">
        <title>Involvement of the azorhizobial chromosome partition gene (parA) in the onset of bacteroid differentiation during Sesbania rostrata stem nodule development.</title>
        <authorList>
            <person name="Liu CT."/>
            <person name="Lee KB."/>
            <person name="Wang YS."/>
            <person name="Peng MH."/>
            <person name="Lee KT."/>
            <person name="Suzuki S."/>
            <person name="Suzuki T."/>
            <person name="Oyaizu H."/>
        </authorList>
    </citation>
    <scope>NUCLEOTIDE SEQUENCE [LARGE SCALE GENOMIC DNA]</scope>
    <source>
        <strain evidence="3">ATCC 43989 / DSM 5975 / JCM 20966 / LMG 6465 / NBRC 14845 / NCIMB 13405 / ORS 571</strain>
    </source>
</reference>
<reference evidence="2 3" key="5">
    <citation type="journal article" date="2010" name="Appl. Environ. Microbiol.">
        <title>phrR-like gene praR of Azorhizobium caulinodans ORS571 is essential for symbiosis with Sesbania rostrata and is involved in expression of reb genes.</title>
        <authorList>
            <person name="Akiba N."/>
            <person name="Aono T."/>
            <person name="Toyazaki H."/>
            <person name="Sato S."/>
            <person name="Oyaizu H."/>
        </authorList>
    </citation>
    <scope>NUCLEOTIDE SEQUENCE [LARGE SCALE GENOMIC DNA]</scope>
    <source>
        <strain evidence="3">ATCC 43989 / DSM 5975 / JCM 20966 / LMG 6465 / NBRC 14845 / NCIMB 13405 / ORS 571</strain>
    </source>
</reference>
<dbReference type="KEGG" id="azc:AZC_2499"/>
<dbReference type="InterPro" id="IPR020556">
    <property type="entry name" value="Amidase_CS"/>
</dbReference>
<dbReference type="PANTHER" id="PTHR46310:SF7">
    <property type="entry name" value="AMIDASE 1"/>
    <property type="match status" value="1"/>
</dbReference>
<dbReference type="Pfam" id="PF01425">
    <property type="entry name" value="Amidase"/>
    <property type="match status" value="2"/>
</dbReference>
<protein>
    <submittedName>
        <fullName evidence="2">Putative amidase</fullName>
    </submittedName>
</protein>
<reference evidence="3" key="2">
    <citation type="submission" date="2007-04" db="EMBL/GenBank/DDBJ databases">
        <title>Complete genome sequence of the nitrogen-fixing bacterium Azorhizobium caulinodans ORS571.</title>
        <authorList>
            <person name="Lee K.B."/>
            <person name="Backer P.D."/>
            <person name="Aono T."/>
            <person name="Liu C.T."/>
            <person name="Suzuki S."/>
            <person name="Suzuki T."/>
            <person name="Kaneko T."/>
            <person name="Yamada M."/>
            <person name="Tabata S."/>
            <person name="Kupfer D.M."/>
            <person name="Najar F.Z."/>
            <person name="Wiley G.B."/>
            <person name="Roe B."/>
            <person name="Binnewies T."/>
            <person name="Ussery D."/>
            <person name="Vereecke D."/>
            <person name="Gevers D."/>
            <person name="Holsters M."/>
            <person name="Oyaizu H."/>
        </authorList>
    </citation>
    <scope>NUCLEOTIDE SEQUENCE [LARGE SCALE GENOMIC DNA]</scope>
    <source>
        <strain evidence="3">ATCC 43989 / DSM 5975 / JCM 20966 / LMG 6465 / NBRC 14845 / NCIMB 13405 / ORS 571</strain>
    </source>
</reference>
<reference evidence="2 3" key="3">
    <citation type="journal article" date="2008" name="BMC Genomics">
        <title>The genome of the versatile nitrogen fixer Azorhizobium caulinodans ORS571.</title>
        <authorList>
            <person name="Lee KB."/>
            <person name="Backer P.D."/>
            <person name="Aono T."/>
            <person name="Liu CT."/>
            <person name="Suzuki S."/>
            <person name="Suzuki T."/>
            <person name="Kaneko T."/>
            <person name="Yamada M."/>
            <person name="Tabata S."/>
            <person name="Kupfer D.M."/>
            <person name="Najar F.Z."/>
            <person name="Wiley G.B."/>
            <person name="Roe B."/>
            <person name="Binnewies T.T."/>
            <person name="Ussery D.W."/>
            <person name="D'Haeze W."/>
            <person name="Herder J.D."/>
            <person name="Gevers D."/>
            <person name="Vereecke D."/>
            <person name="Holsters M."/>
            <person name="Oyaizu H."/>
        </authorList>
    </citation>
    <scope>NUCLEOTIDE SEQUENCE [LARGE SCALE GENOMIC DNA]</scope>
    <source>
        <strain evidence="3">ATCC 43989 / DSM 5975 / JCM 20966 / LMG 6465 / NBRC 14845 / NCIMB 13405 / ORS 571</strain>
    </source>
</reference>
<evidence type="ECO:0000259" key="1">
    <source>
        <dbReference type="Pfam" id="PF01425"/>
    </source>
</evidence>